<proteinExistence type="predicted"/>
<dbReference type="PANTHER" id="PTHR46116">
    <property type="entry name" value="(E3-INDEPENDENT) E2 UBIQUITIN-CONJUGATING ENZYME"/>
    <property type="match status" value="1"/>
</dbReference>
<dbReference type="Proteomes" id="UP001353858">
    <property type="component" value="Unassembled WGS sequence"/>
</dbReference>
<feature type="domain" description="UBC core" evidence="3">
    <location>
        <begin position="824"/>
        <end position="984"/>
    </location>
</feature>
<organism evidence="4 5">
    <name type="scientific">Aquatica leii</name>
    <dbReference type="NCBI Taxonomy" id="1421715"/>
    <lineage>
        <taxon>Eukaryota</taxon>
        <taxon>Metazoa</taxon>
        <taxon>Ecdysozoa</taxon>
        <taxon>Arthropoda</taxon>
        <taxon>Hexapoda</taxon>
        <taxon>Insecta</taxon>
        <taxon>Pterygota</taxon>
        <taxon>Neoptera</taxon>
        <taxon>Endopterygota</taxon>
        <taxon>Coleoptera</taxon>
        <taxon>Polyphaga</taxon>
        <taxon>Elateriformia</taxon>
        <taxon>Elateroidea</taxon>
        <taxon>Lampyridae</taxon>
        <taxon>Luciolinae</taxon>
        <taxon>Aquatica</taxon>
    </lineage>
</organism>
<keyword evidence="2" id="KW-0833">Ubl conjugation pathway</keyword>
<dbReference type="PANTHER" id="PTHR46116:SF15">
    <property type="entry name" value="(E3-INDEPENDENT) E2 UBIQUITIN-CONJUGATING ENZYME"/>
    <property type="match status" value="1"/>
</dbReference>
<evidence type="ECO:0000256" key="1">
    <source>
        <dbReference type="ARBA" id="ARBA00022679"/>
    </source>
</evidence>
<dbReference type="Pfam" id="PF00179">
    <property type="entry name" value="UQ_con"/>
    <property type="match status" value="1"/>
</dbReference>
<name>A0AAN7SDZ3_9COLE</name>
<dbReference type="Pfam" id="PF23043">
    <property type="entry name" value="SH3-B_UBE2O"/>
    <property type="match status" value="1"/>
</dbReference>
<dbReference type="Gene3D" id="3.10.110.10">
    <property type="entry name" value="Ubiquitin Conjugating Enzyme"/>
    <property type="match status" value="1"/>
</dbReference>
<accession>A0AAN7SDZ3</accession>
<keyword evidence="1" id="KW-0808">Transferase</keyword>
<evidence type="ECO:0000313" key="5">
    <source>
        <dbReference type="Proteomes" id="UP001353858"/>
    </source>
</evidence>
<dbReference type="InterPro" id="IPR057735">
    <property type="entry name" value="UBE2O-like_tSH3-B"/>
</dbReference>
<evidence type="ECO:0000256" key="2">
    <source>
        <dbReference type="ARBA" id="ARBA00022786"/>
    </source>
</evidence>
<evidence type="ECO:0000313" key="4">
    <source>
        <dbReference type="EMBL" id="KAK4874199.1"/>
    </source>
</evidence>
<keyword evidence="5" id="KW-1185">Reference proteome</keyword>
<dbReference type="InterPro" id="IPR057733">
    <property type="entry name" value="UBE2O-like_SH3-B"/>
</dbReference>
<dbReference type="InterPro" id="IPR057734">
    <property type="entry name" value="UBE2O-like_SH3-C"/>
</dbReference>
<dbReference type="SMART" id="SM00212">
    <property type="entry name" value="UBCc"/>
    <property type="match status" value="1"/>
</dbReference>
<protein>
    <recommendedName>
        <fullName evidence="3">UBC core domain-containing protein</fullName>
    </recommendedName>
</protein>
<gene>
    <name evidence="4" type="ORF">RN001_013559</name>
</gene>
<dbReference type="CDD" id="cd23837">
    <property type="entry name" value="UBCc_UBE2O"/>
    <property type="match status" value="1"/>
</dbReference>
<evidence type="ECO:0000259" key="3">
    <source>
        <dbReference type="PROSITE" id="PS50127"/>
    </source>
</evidence>
<dbReference type="InterPro" id="IPR016135">
    <property type="entry name" value="UBQ-conjugating_enzyme/RWD"/>
</dbReference>
<dbReference type="Pfam" id="PF23046">
    <property type="entry name" value="tSH3-B_UBE2O"/>
    <property type="match status" value="1"/>
</dbReference>
<dbReference type="SUPFAM" id="SSF54495">
    <property type="entry name" value="UBC-like"/>
    <property type="match status" value="1"/>
</dbReference>
<comment type="caution">
    <text evidence="4">The sequence shown here is derived from an EMBL/GenBank/DDBJ whole genome shotgun (WGS) entry which is preliminary data.</text>
</comment>
<dbReference type="InterPro" id="IPR000608">
    <property type="entry name" value="UBC"/>
</dbReference>
<sequence length="1069" mass="122503">MSVVNEIKEFYTNDVVYRFDKHKKINFGVVVDSYEASTDSDECNILQKGQIRVWWLNSARETVWKQNKVRLMSRCIIPGDIVRRLENGKETQRGYCKEGKQYATVQIVGTDKIIERVTSERLSVVAPFDTHVAVCLGTKYGRIQFVDQKITMRSKCGSTVEIFSSINHDVEDYWLSKSNRNYFESFYPGQEVRCTPNNLEQPQWLHRSKAMKRSMQTRQRFTVQKAEPIDIEVCWYDSMESASPTEIKTEDVKNLKVVEPIENSHLELAERRLLKLNPSDILIKKRDWIRKKSALHQPEHHKVLHIVNRTSRKDRGPKIRRPSLLSTCVNITEPEEGWWTEECEEEISDNGSSSSTTSITRYHTKHFPPKLSELVPGHTVAVEVICMDSKVTIVWQDGTEEKDIPTTQLYYSISLDDHEFFPGEWVVQEGKNEKQYGAIQHVNHLERTATVKWFTYSEGNEKPQLTSTNEMSVYDLKKHTKYAFRPGSIVKRSPVETEKLGIVLDSCPEGYVIVQWVSGLQENCWPHNLELIPETIDYEYSIADNDDSAQVSWETESIESIAGDLTDESTLQNMAARLDFVRGRVTYLKDVLKQHNSSECFLLLKELLMIYDNSSYLDKLLDTSFFSLKSRHFQVLLAQIKEKAKTYGVELRGRLFSTVENLGSSLTRTKNPEKENISKVLKLEHKLATHLGEDGKEVAKELGEPSTPLSPECEYESSPNENICVELLSMMKVRMDLAYAEIISRIGGPQALTVMTKASDALPRTSTPLPSMPTTPEDKFCTINPLKLNKSVIACENEVYCLLDEVHFSHRFYSSKFEPTDRQTFYKAVQKEFKLLKESLPPGVWVRSYANRMDLLSVMIEGPKKTPYEDGLFLFDLQLSQDYPRSPPLCHYISYSSERLNPNLYVEGKVCISLLGTWLGKGTEIWGTNSTLLQLIVSIQGLILVAEPYYNEAGYEKQVESQQGYENSRTYNELVILKLVQSMTELAIVPPEVFKKEIYAYCATHGDKLCERLNRWCDDSDPLKPEFPLLPVSKGLKLSLKTALQSFKEVLKNTVKKHISSSDAQSEVS</sequence>
<dbReference type="GO" id="GO:0061631">
    <property type="term" value="F:ubiquitin conjugating enzyme activity"/>
    <property type="evidence" value="ECO:0007669"/>
    <property type="project" value="TreeGrafter"/>
</dbReference>
<dbReference type="EMBL" id="JARPUR010000006">
    <property type="protein sequence ID" value="KAK4874199.1"/>
    <property type="molecule type" value="Genomic_DNA"/>
</dbReference>
<dbReference type="Pfam" id="PF23044">
    <property type="entry name" value="SH3-C_UBE2O"/>
    <property type="match status" value="1"/>
</dbReference>
<dbReference type="PROSITE" id="PS50127">
    <property type="entry name" value="UBC_2"/>
    <property type="match status" value="1"/>
</dbReference>
<reference evidence="5" key="1">
    <citation type="submission" date="2023-01" db="EMBL/GenBank/DDBJ databases">
        <title>Key to firefly adult light organ development and bioluminescence: homeobox transcription factors regulate luciferase expression and transportation to peroxisome.</title>
        <authorList>
            <person name="Fu X."/>
        </authorList>
    </citation>
    <scope>NUCLEOTIDE SEQUENCE [LARGE SCALE GENOMIC DNA]</scope>
</reference>
<dbReference type="AlphaFoldDB" id="A0AAN7SDZ3"/>